<dbReference type="GO" id="GO:0032259">
    <property type="term" value="P:methylation"/>
    <property type="evidence" value="ECO:0007669"/>
    <property type="project" value="UniProtKB-KW"/>
</dbReference>
<dbReference type="PANTHER" id="PTHR33841:SF5">
    <property type="entry name" value="DNA METHYLASE (MODIFICATION METHYLASE) (METHYLTRANSFERASE)-RELATED"/>
    <property type="match status" value="1"/>
</dbReference>
<comment type="similarity">
    <text evidence="1">Belongs to the N(4)/N(6)-methyltransferase family.</text>
</comment>
<sequence length="437" mass="48707">MPVAEQAAGLFSHTDAPVRILDLGSGTGILGAVVAGQSARGSSVTAIEKDPDLIAYSEDSLQQVCDDVRVINASVFDVWLDAEFDRAILNPPYKKIKPMVIGTASGGVKVTNLYTAFLVIAIQALADGGECVAIVPRSWMNGEYFKDFRKWLLAECSLDAVAVYGSRQEHFKDMDILQEIMLLKVSKRPQVDTVTIYDDASPTTPLSEQHADSMPLASLLLGRDHMLRIRQQDDRLIDFKPLCERGLWVSTGKLVWFRNRDILSDTDTPGGYPLYWMDNQDGLVTEHPVQCERPQWTTEEAANRNIVLPAGSYCFVGRFSAKEQLRRIHASYLGSEVPFVVDNKLNYIHRGTSRTTVPLDDAVARGLTLWLSTSIVDEWYRQISGSTQVNATDLRQLPCPEQRQLAALADLLPIDGHMDQMRVDQTVGRMFSWVETS</sequence>
<dbReference type="GO" id="GO:0006304">
    <property type="term" value="P:DNA modification"/>
    <property type="evidence" value="ECO:0007669"/>
    <property type="project" value="InterPro"/>
</dbReference>
<keyword evidence="4" id="KW-0808">Transferase</keyword>
<dbReference type="AlphaFoldDB" id="A0A2N5IX47"/>
<dbReference type="REBASE" id="384689">
    <property type="entry name" value="M.Ban31DORF1017P"/>
</dbReference>
<evidence type="ECO:0000256" key="1">
    <source>
        <dbReference type="ARBA" id="ARBA00006594"/>
    </source>
</evidence>
<dbReference type="Gene3D" id="3.40.50.150">
    <property type="entry name" value="Vaccinia Virus protein VP39"/>
    <property type="match status" value="1"/>
</dbReference>
<evidence type="ECO:0000256" key="6">
    <source>
        <dbReference type="ARBA" id="ARBA00047942"/>
    </source>
</evidence>
<dbReference type="EC" id="2.1.1.72" evidence="2"/>
<keyword evidence="3 8" id="KW-0489">Methyltransferase</keyword>
<keyword evidence="5" id="KW-0949">S-adenosyl-L-methionine</keyword>
<name>A0A2N5IX47_9BIFI</name>
<reference evidence="8 9" key="1">
    <citation type="submission" date="2017-07" db="EMBL/GenBank/DDBJ databases">
        <title>Bifidobacterium novel species.</title>
        <authorList>
            <person name="Lugli G.A."/>
            <person name="Milani C."/>
            <person name="Duranti S."/>
            <person name="Mangifesta M."/>
        </authorList>
    </citation>
    <scope>NUCLEOTIDE SEQUENCE [LARGE SCALE GENOMIC DNA]</scope>
    <source>
        <strain evidence="9">Goo31D</strain>
    </source>
</reference>
<evidence type="ECO:0000313" key="9">
    <source>
        <dbReference type="Proteomes" id="UP000234935"/>
    </source>
</evidence>
<evidence type="ECO:0000256" key="4">
    <source>
        <dbReference type="ARBA" id="ARBA00022679"/>
    </source>
</evidence>
<organism evidence="8 9">
    <name type="scientific">Bifidobacterium anseris</name>
    <dbReference type="NCBI Taxonomy" id="2020963"/>
    <lineage>
        <taxon>Bacteria</taxon>
        <taxon>Bacillati</taxon>
        <taxon>Actinomycetota</taxon>
        <taxon>Actinomycetes</taxon>
        <taxon>Bifidobacteriales</taxon>
        <taxon>Bifidobacteriaceae</taxon>
        <taxon>Bifidobacterium</taxon>
    </lineage>
</organism>
<dbReference type="InterPro" id="IPR011639">
    <property type="entry name" value="MethylTrfase_TaqI-like_dom"/>
</dbReference>
<dbReference type="PANTHER" id="PTHR33841">
    <property type="entry name" value="DNA METHYLTRANSFERASE YEEA-RELATED"/>
    <property type="match status" value="1"/>
</dbReference>
<comment type="caution">
    <text evidence="8">The sequence shown here is derived from an EMBL/GenBank/DDBJ whole genome shotgun (WGS) entry which is preliminary data.</text>
</comment>
<proteinExistence type="inferred from homology"/>
<feature type="domain" description="Type II methyltransferase M.TaqI-like" evidence="7">
    <location>
        <begin position="76"/>
        <end position="166"/>
    </location>
</feature>
<dbReference type="InterPro" id="IPR029063">
    <property type="entry name" value="SAM-dependent_MTases_sf"/>
</dbReference>
<keyword evidence="9" id="KW-1185">Reference proteome</keyword>
<protein>
    <recommendedName>
        <fullName evidence="2">site-specific DNA-methyltransferase (adenine-specific)</fullName>
        <ecNumber evidence="2">2.1.1.72</ecNumber>
    </recommendedName>
</protein>
<evidence type="ECO:0000313" key="8">
    <source>
        <dbReference type="EMBL" id="PLS26532.1"/>
    </source>
</evidence>
<dbReference type="InterPro" id="IPR050953">
    <property type="entry name" value="N4_N6_ade-DNA_methylase"/>
</dbReference>
<evidence type="ECO:0000259" key="7">
    <source>
        <dbReference type="Pfam" id="PF07669"/>
    </source>
</evidence>
<evidence type="ECO:0000256" key="3">
    <source>
        <dbReference type="ARBA" id="ARBA00022603"/>
    </source>
</evidence>
<accession>A0A2N5IX47</accession>
<gene>
    <name evidence="8" type="ORF">CGZ88_1017</name>
</gene>
<dbReference type="Proteomes" id="UP000234935">
    <property type="component" value="Unassembled WGS sequence"/>
</dbReference>
<comment type="catalytic activity">
    <reaction evidence="6">
        <text>a 2'-deoxyadenosine in DNA + S-adenosyl-L-methionine = an N(6)-methyl-2'-deoxyadenosine in DNA + S-adenosyl-L-homocysteine + H(+)</text>
        <dbReference type="Rhea" id="RHEA:15197"/>
        <dbReference type="Rhea" id="RHEA-COMP:12418"/>
        <dbReference type="Rhea" id="RHEA-COMP:12419"/>
        <dbReference type="ChEBI" id="CHEBI:15378"/>
        <dbReference type="ChEBI" id="CHEBI:57856"/>
        <dbReference type="ChEBI" id="CHEBI:59789"/>
        <dbReference type="ChEBI" id="CHEBI:90615"/>
        <dbReference type="ChEBI" id="CHEBI:90616"/>
        <dbReference type="EC" id="2.1.1.72"/>
    </reaction>
</comment>
<dbReference type="SUPFAM" id="SSF53335">
    <property type="entry name" value="S-adenosyl-L-methionine-dependent methyltransferases"/>
    <property type="match status" value="1"/>
</dbReference>
<dbReference type="CDD" id="cd02440">
    <property type="entry name" value="AdoMet_MTases"/>
    <property type="match status" value="1"/>
</dbReference>
<evidence type="ECO:0000256" key="5">
    <source>
        <dbReference type="ARBA" id="ARBA00022691"/>
    </source>
</evidence>
<dbReference type="Pfam" id="PF07669">
    <property type="entry name" value="Eco57I"/>
    <property type="match status" value="1"/>
</dbReference>
<dbReference type="PRINTS" id="PR00507">
    <property type="entry name" value="N12N6MTFRASE"/>
</dbReference>
<evidence type="ECO:0000256" key="2">
    <source>
        <dbReference type="ARBA" id="ARBA00011900"/>
    </source>
</evidence>
<dbReference type="EMBL" id="NMYC01000005">
    <property type="protein sequence ID" value="PLS26532.1"/>
    <property type="molecule type" value="Genomic_DNA"/>
</dbReference>
<dbReference type="GO" id="GO:0009007">
    <property type="term" value="F:site-specific DNA-methyltransferase (adenine-specific) activity"/>
    <property type="evidence" value="ECO:0007669"/>
    <property type="project" value="UniProtKB-EC"/>
</dbReference>